<dbReference type="Gene3D" id="3.30.200.20">
    <property type="entry name" value="Phosphorylase Kinase, domain 1"/>
    <property type="match status" value="1"/>
</dbReference>
<keyword evidence="8" id="KW-0418">Kinase</keyword>
<dbReference type="SUPFAM" id="SSF56112">
    <property type="entry name" value="Protein kinase-like (PK-like)"/>
    <property type="match status" value="1"/>
</dbReference>
<accession>A0A444XVP7</accession>
<keyword evidence="4 18" id="KW-0812">Transmembrane</keyword>
<keyword evidence="3" id="KW-0808">Transferase</keyword>
<dbReference type="PANTHER" id="PTHR27002:SF709">
    <property type="entry name" value="CYSTEINE-RICH RECEPTOR-KINASE-LIKE PROTEIN"/>
    <property type="match status" value="1"/>
</dbReference>
<dbReference type="PROSITE" id="PS50011">
    <property type="entry name" value="PROTEIN_KINASE_DOM"/>
    <property type="match status" value="1"/>
</dbReference>
<evidence type="ECO:0000256" key="6">
    <source>
        <dbReference type="ARBA" id="ARBA00022737"/>
    </source>
</evidence>
<keyword evidence="7 16" id="KW-0547">Nucleotide-binding</keyword>
<keyword evidence="22" id="KW-1185">Reference proteome</keyword>
<feature type="binding site" evidence="16">
    <location>
        <position position="475"/>
    </location>
    <ligand>
        <name>ATP</name>
        <dbReference type="ChEBI" id="CHEBI:30616"/>
    </ligand>
</feature>
<feature type="domain" description="Gnk2-homologous" evidence="20">
    <location>
        <begin position="252"/>
        <end position="364"/>
    </location>
</feature>
<dbReference type="GO" id="GO:0006979">
    <property type="term" value="P:response to oxidative stress"/>
    <property type="evidence" value="ECO:0007669"/>
    <property type="project" value="UniProtKB-ARBA"/>
</dbReference>
<sequence length="775" mass="86525">MDINHIINISYFELIKVVLLLVYRGTCSSSLMNVESTSREVNSGELLDDLTNLTKFSSNSSQLSTSRKCSFSTNIYNTKELSLLSFPYFPFLNAETFIHNFTTFIIMFDTKNITLPFLLRTLTLTVLLTSEHASASVFDSVNCTTNSTFAPNSTFDVNLSTLFSYLTSNVTNGNNLRFFNATAGSHGSDAAVYGLFMCRGDVPLALCRECVGFAAQNIASSCPSAKEAVIWYNECLLRYSNRFFFSTMDEWPRYQIKIPLGDPVVLHSKGFYSALGSIFNGIGNEAALALSGSDNKYAVKQAAATATTTVYGLAQCTPDLSAADCKRCIVDAAAEFPRTCCGGSIGGSVLYETYPFYQHSGTSGTLTTTNKGGGNSRTQVIAMVAVVVVILVMVLCFGYFYLRRKLRKRRKTGLRIRKNCNSIRPDMSASESLEFDLDTIQFATNNFSQGSRIGKGGYGEVYKGILPSGEEIAVKRLSRNSGQGVEEFKNEVLLIAKLQHRNLVRLMGFCLEDQESILIYEYVPNKSLDHFLFDPSKRRELTWSQRYKIIKGIVRGILYLHEDSRLMIIHRDLKPSNVLLDNHMNPKISDFGMARIVDTDHIQGCTNRVVGTYGYMSPEYAMHGQFSVKSDVFSFGVMVLEIISGKKNSSSFDSCRIDDLLSYAWKLWNSDESVFQLLDPVLQESYNPNEVERCIQIGLLCVQENPDERPTMGTIASYLTNDSVEMPYPQEPAFFMKGRTRRHASGHESHSSGHTTKYSFSSSVNEMPTTAFFPR</sequence>
<evidence type="ECO:0000256" key="3">
    <source>
        <dbReference type="ARBA" id="ARBA00022679"/>
    </source>
</evidence>
<evidence type="ECO:0000256" key="15">
    <source>
        <dbReference type="ARBA" id="ARBA00047951"/>
    </source>
</evidence>
<comment type="catalytic activity">
    <reaction evidence="14">
        <text>L-seryl-[protein] + ATP = O-phospho-L-seryl-[protein] + ADP + H(+)</text>
        <dbReference type="Rhea" id="RHEA:17989"/>
        <dbReference type="Rhea" id="RHEA-COMP:9863"/>
        <dbReference type="Rhea" id="RHEA-COMP:11604"/>
        <dbReference type="ChEBI" id="CHEBI:15378"/>
        <dbReference type="ChEBI" id="CHEBI:29999"/>
        <dbReference type="ChEBI" id="CHEBI:30616"/>
        <dbReference type="ChEBI" id="CHEBI:83421"/>
        <dbReference type="ChEBI" id="CHEBI:456216"/>
    </reaction>
</comment>
<evidence type="ECO:0000256" key="9">
    <source>
        <dbReference type="ARBA" id="ARBA00022840"/>
    </source>
</evidence>
<evidence type="ECO:0000256" key="18">
    <source>
        <dbReference type="SAM" id="Phobius"/>
    </source>
</evidence>
<evidence type="ECO:0000256" key="4">
    <source>
        <dbReference type="ARBA" id="ARBA00022692"/>
    </source>
</evidence>
<keyword evidence="10 18" id="KW-1133">Transmembrane helix</keyword>
<dbReference type="PANTHER" id="PTHR27002">
    <property type="entry name" value="RECEPTOR-LIKE SERINE/THREONINE-PROTEIN KINASE SD1-8"/>
    <property type="match status" value="1"/>
</dbReference>
<dbReference type="FunFam" id="1.10.510.10:FF:000129">
    <property type="entry name" value="cysteine-rich receptor-like protein kinase 10"/>
    <property type="match status" value="1"/>
</dbReference>
<evidence type="ECO:0000259" key="19">
    <source>
        <dbReference type="PROSITE" id="PS50011"/>
    </source>
</evidence>
<keyword evidence="13" id="KW-0325">Glycoprotein</keyword>
<feature type="domain" description="Protein kinase" evidence="19">
    <location>
        <begin position="447"/>
        <end position="719"/>
    </location>
</feature>
<evidence type="ECO:0000259" key="20">
    <source>
        <dbReference type="PROSITE" id="PS51473"/>
    </source>
</evidence>
<dbReference type="Proteomes" id="UP000289738">
    <property type="component" value="Chromosome B09"/>
</dbReference>
<feature type="transmembrane region" description="Helical" evidence="18">
    <location>
        <begin position="380"/>
        <end position="402"/>
    </location>
</feature>
<keyword evidence="5" id="KW-0732">Signal</keyword>
<keyword evidence="12" id="KW-0675">Receptor</keyword>
<keyword evidence="9 16" id="KW-0067">ATP-binding</keyword>
<keyword evidence="11 18" id="KW-0472">Membrane</keyword>
<comment type="subcellular location">
    <subcellularLocation>
        <location evidence="1">Membrane</location>
        <topology evidence="1">Single-pass membrane protein</topology>
    </subcellularLocation>
</comment>
<dbReference type="Gene3D" id="3.30.430.20">
    <property type="entry name" value="Gnk2 domain, C-X8-C-X2-C motif"/>
    <property type="match status" value="2"/>
</dbReference>
<comment type="caution">
    <text evidence="21">The sequence shown here is derived from an EMBL/GenBank/DDBJ whole genome shotgun (WGS) entry which is preliminary data.</text>
</comment>
<dbReference type="EMBL" id="SDMP01000019">
    <property type="protein sequence ID" value="RYQ93822.1"/>
    <property type="molecule type" value="Genomic_DNA"/>
</dbReference>
<evidence type="ECO:0000313" key="21">
    <source>
        <dbReference type="EMBL" id="RYQ93822.1"/>
    </source>
</evidence>
<dbReference type="Pfam" id="PF01657">
    <property type="entry name" value="Stress-antifung"/>
    <property type="match status" value="2"/>
</dbReference>
<dbReference type="InterPro" id="IPR011009">
    <property type="entry name" value="Kinase-like_dom_sf"/>
</dbReference>
<evidence type="ECO:0000256" key="10">
    <source>
        <dbReference type="ARBA" id="ARBA00022989"/>
    </source>
</evidence>
<organism evidence="21 22">
    <name type="scientific">Arachis hypogaea</name>
    <name type="common">Peanut</name>
    <dbReference type="NCBI Taxonomy" id="3818"/>
    <lineage>
        <taxon>Eukaryota</taxon>
        <taxon>Viridiplantae</taxon>
        <taxon>Streptophyta</taxon>
        <taxon>Embryophyta</taxon>
        <taxon>Tracheophyta</taxon>
        <taxon>Spermatophyta</taxon>
        <taxon>Magnoliopsida</taxon>
        <taxon>eudicotyledons</taxon>
        <taxon>Gunneridae</taxon>
        <taxon>Pentapetalae</taxon>
        <taxon>rosids</taxon>
        <taxon>fabids</taxon>
        <taxon>Fabales</taxon>
        <taxon>Fabaceae</taxon>
        <taxon>Papilionoideae</taxon>
        <taxon>50 kb inversion clade</taxon>
        <taxon>dalbergioids sensu lato</taxon>
        <taxon>Dalbergieae</taxon>
        <taxon>Pterocarpus clade</taxon>
        <taxon>Arachis</taxon>
    </lineage>
</organism>
<evidence type="ECO:0000256" key="1">
    <source>
        <dbReference type="ARBA" id="ARBA00004167"/>
    </source>
</evidence>
<dbReference type="PROSITE" id="PS51473">
    <property type="entry name" value="GNK2"/>
    <property type="match status" value="2"/>
</dbReference>
<dbReference type="InterPro" id="IPR002902">
    <property type="entry name" value="GNK2"/>
</dbReference>
<dbReference type="FunFam" id="3.30.430.20:FF:000003">
    <property type="entry name" value="Cysteine-rich RLK (RECEPTOR-like protein kinase) 10"/>
    <property type="match status" value="1"/>
</dbReference>
<dbReference type="AlphaFoldDB" id="A0A444XVP7"/>
<dbReference type="STRING" id="3818.A0A444XVP7"/>
<protein>
    <recommendedName>
        <fullName evidence="23">Cysteine-rich receptor-like protein kinase</fullName>
    </recommendedName>
</protein>
<dbReference type="SMART" id="SM00220">
    <property type="entry name" value="S_TKc"/>
    <property type="match status" value="1"/>
</dbReference>
<gene>
    <name evidence="21" type="ORF">Ahy_B09g100056</name>
</gene>
<evidence type="ECO:0000256" key="13">
    <source>
        <dbReference type="ARBA" id="ARBA00023180"/>
    </source>
</evidence>
<dbReference type="PROSITE" id="PS00107">
    <property type="entry name" value="PROTEIN_KINASE_ATP"/>
    <property type="match status" value="1"/>
</dbReference>
<evidence type="ECO:0000313" key="22">
    <source>
        <dbReference type="Proteomes" id="UP000289738"/>
    </source>
</evidence>
<dbReference type="GO" id="GO:0005524">
    <property type="term" value="F:ATP binding"/>
    <property type="evidence" value="ECO:0007669"/>
    <property type="project" value="UniProtKB-UniRule"/>
</dbReference>
<reference evidence="21 22" key="1">
    <citation type="submission" date="2019-01" db="EMBL/GenBank/DDBJ databases">
        <title>Sequencing of cultivated peanut Arachis hypogaea provides insights into genome evolution and oil improvement.</title>
        <authorList>
            <person name="Chen X."/>
        </authorList>
    </citation>
    <scope>NUCLEOTIDE SEQUENCE [LARGE SCALE GENOMIC DNA]</scope>
    <source>
        <strain evidence="22">cv. Fuhuasheng</strain>
        <tissue evidence="21">Leaves</tissue>
    </source>
</reference>
<dbReference type="InterPro" id="IPR017441">
    <property type="entry name" value="Protein_kinase_ATP_BS"/>
</dbReference>
<dbReference type="InterPro" id="IPR038408">
    <property type="entry name" value="GNK2_sf"/>
</dbReference>
<evidence type="ECO:0000256" key="7">
    <source>
        <dbReference type="ARBA" id="ARBA00022741"/>
    </source>
</evidence>
<evidence type="ECO:0000256" key="11">
    <source>
        <dbReference type="ARBA" id="ARBA00023136"/>
    </source>
</evidence>
<comment type="catalytic activity">
    <reaction evidence="15">
        <text>L-threonyl-[protein] + ATP = O-phospho-L-threonyl-[protein] + ADP + H(+)</text>
        <dbReference type="Rhea" id="RHEA:46608"/>
        <dbReference type="Rhea" id="RHEA-COMP:11060"/>
        <dbReference type="Rhea" id="RHEA-COMP:11605"/>
        <dbReference type="ChEBI" id="CHEBI:15378"/>
        <dbReference type="ChEBI" id="CHEBI:30013"/>
        <dbReference type="ChEBI" id="CHEBI:30616"/>
        <dbReference type="ChEBI" id="CHEBI:61977"/>
        <dbReference type="ChEBI" id="CHEBI:456216"/>
    </reaction>
</comment>
<evidence type="ECO:0000256" key="2">
    <source>
        <dbReference type="ARBA" id="ARBA00022527"/>
    </source>
</evidence>
<dbReference type="FunFam" id="3.30.200.20:FF:000142">
    <property type="entry name" value="Cysteine-rich receptor-like protein kinase 10"/>
    <property type="match status" value="1"/>
</dbReference>
<dbReference type="PROSITE" id="PS00108">
    <property type="entry name" value="PROTEIN_KINASE_ST"/>
    <property type="match status" value="1"/>
</dbReference>
<dbReference type="GO" id="GO:0005886">
    <property type="term" value="C:plasma membrane"/>
    <property type="evidence" value="ECO:0007669"/>
    <property type="project" value="TreeGrafter"/>
</dbReference>
<evidence type="ECO:0000256" key="5">
    <source>
        <dbReference type="ARBA" id="ARBA00022729"/>
    </source>
</evidence>
<evidence type="ECO:0000256" key="8">
    <source>
        <dbReference type="ARBA" id="ARBA00022777"/>
    </source>
</evidence>
<proteinExistence type="predicted"/>
<evidence type="ECO:0000256" key="16">
    <source>
        <dbReference type="PROSITE-ProRule" id="PRU10141"/>
    </source>
</evidence>
<dbReference type="CDD" id="cd14066">
    <property type="entry name" value="STKc_IRAK"/>
    <property type="match status" value="1"/>
</dbReference>
<keyword evidence="2" id="KW-0723">Serine/threonine-protein kinase</keyword>
<dbReference type="CDD" id="cd23509">
    <property type="entry name" value="Gnk2-like"/>
    <property type="match status" value="2"/>
</dbReference>
<dbReference type="InterPro" id="IPR008271">
    <property type="entry name" value="Ser/Thr_kinase_AS"/>
</dbReference>
<evidence type="ECO:0000256" key="14">
    <source>
        <dbReference type="ARBA" id="ARBA00047558"/>
    </source>
</evidence>
<feature type="region of interest" description="Disordered" evidence="17">
    <location>
        <begin position="740"/>
        <end position="762"/>
    </location>
</feature>
<dbReference type="Gene3D" id="1.10.510.10">
    <property type="entry name" value="Transferase(Phosphotransferase) domain 1"/>
    <property type="match status" value="1"/>
</dbReference>
<dbReference type="GO" id="GO:0042742">
    <property type="term" value="P:defense response to bacterium"/>
    <property type="evidence" value="ECO:0007669"/>
    <property type="project" value="TreeGrafter"/>
</dbReference>
<keyword evidence="6" id="KW-0677">Repeat</keyword>
<name>A0A444XVP7_ARAHY</name>
<evidence type="ECO:0000256" key="12">
    <source>
        <dbReference type="ARBA" id="ARBA00023170"/>
    </source>
</evidence>
<dbReference type="InterPro" id="IPR000719">
    <property type="entry name" value="Prot_kinase_dom"/>
</dbReference>
<dbReference type="Pfam" id="PF00069">
    <property type="entry name" value="Pkinase"/>
    <property type="match status" value="1"/>
</dbReference>
<evidence type="ECO:0008006" key="23">
    <source>
        <dbReference type="Google" id="ProtNLM"/>
    </source>
</evidence>
<dbReference type="GO" id="GO:0004674">
    <property type="term" value="F:protein serine/threonine kinase activity"/>
    <property type="evidence" value="ECO:0007669"/>
    <property type="project" value="UniProtKB-KW"/>
</dbReference>
<evidence type="ECO:0000256" key="17">
    <source>
        <dbReference type="SAM" id="MobiDB-lite"/>
    </source>
</evidence>
<feature type="domain" description="Gnk2-homologous" evidence="20">
    <location>
        <begin position="137"/>
        <end position="244"/>
    </location>
</feature>